<proteinExistence type="predicted"/>
<feature type="non-terminal residue" evidence="1">
    <location>
        <position position="81"/>
    </location>
</feature>
<organism evidence="1">
    <name type="scientific">marine sediment metagenome</name>
    <dbReference type="NCBI Taxonomy" id="412755"/>
    <lineage>
        <taxon>unclassified sequences</taxon>
        <taxon>metagenomes</taxon>
        <taxon>ecological metagenomes</taxon>
    </lineage>
</organism>
<gene>
    <name evidence="1" type="ORF">S03H2_55451</name>
</gene>
<dbReference type="EMBL" id="BARU01035414">
    <property type="protein sequence ID" value="GAH80379.1"/>
    <property type="molecule type" value="Genomic_DNA"/>
</dbReference>
<name>X1JQ21_9ZZZZ</name>
<accession>X1JQ21</accession>
<evidence type="ECO:0000313" key="1">
    <source>
        <dbReference type="EMBL" id="GAH80379.1"/>
    </source>
</evidence>
<comment type="caution">
    <text evidence="1">The sequence shown here is derived from an EMBL/GenBank/DDBJ whole genome shotgun (WGS) entry which is preliminary data.</text>
</comment>
<protein>
    <submittedName>
        <fullName evidence="1">Uncharacterized protein</fullName>
    </submittedName>
</protein>
<sequence>MAFTLSDKTVYELSELIFDLHSGPCKNHKFYSINQLNLSKIGGTKMSGFWKRRKKEKVEKEVVPKETEKKASREETLMKIC</sequence>
<reference evidence="1" key="1">
    <citation type="journal article" date="2014" name="Front. Microbiol.">
        <title>High frequency of phylogenetically diverse reductive dehalogenase-homologous genes in deep subseafloor sedimentary metagenomes.</title>
        <authorList>
            <person name="Kawai M."/>
            <person name="Futagami T."/>
            <person name="Toyoda A."/>
            <person name="Takaki Y."/>
            <person name="Nishi S."/>
            <person name="Hori S."/>
            <person name="Arai W."/>
            <person name="Tsubouchi T."/>
            <person name="Morono Y."/>
            <person name="Uchiyama I."/>
            <person name="Ito T."/>
            <person name="Fujiyama A."/>
            <person name="Inagaki F."/>
            <person name="Takami H."/>
        </authorList>
    </citation>
    <scope>NUCLEOTIDE SEQUENCE</scope>
    <source>
        <strain evidence="1">Expedition CK06-06</strain>
    </source>
</reference>
<dbReference type="AlphaFoldDB" id="X1JQ21"/>